<protein>
    <submittedName>
        <fullName evidence="2">Uncharacterized protein</fullName>
    </submittedName>
</protein>
<organism evidence="2 3">
    <name type="scientific">Musa troglodytarum</name>
    <name type="common">fe'i banana</name>
    <dbReference type="NCBI Taxonomy" id="320322"/>
    <lineage>
        <taxon>Eukaryota</taxon>
        <taxon>Viridiplantae</taxon>
        <taxon>Streptophyta</taxon>
        <taxon>Embryophyta</taxon>
        <taxon>Tracheophyta</taxon>
        <taxon>Spermatophyta</taxon>
        <taxon>Magnoliopsida</taxon>
        <taxon>Liliopsida</taxon>
        <taxon>Zingiberales</taxon>
        <taxon>Musaceae</taxon>
        <taxon>Musa</taxon>
    </lineage>
</organism>
<gene>
    <name evidence="2" type="ORF">MUK42_16535</name>
</gene>
<feature type="compositionally biased region" description="Polar residues" evidence="1">
    <location>
        <begin position="103"/>
        <end position="115"/>
    </location>
</feature>
<proteinExistence type="predicted"/>
<dbReference type="OrthoDB" id="4506189at2759"/>
<accession>A0A9E7HU81</accession>
<dbReference type="AlphaFoldDB" id="A0A9E7HU81"/>
<evidence type="ECO:0000313" key="3">
    <source>
        <dbReference type="Proteomes" id="UP001055439"/>
    </source>
</evidence>
<feature type="region of interest" description="Disordered" evidence="1">
    <location>
        <begin position="85"/>
        <end position="122"/>
    </location>
</feature>
<name>A0A9E7HU81_9LILI</name>
<dbReference type="EMBL" id="CP097510">
    <property type="protein sequence ID" value="URE36249.1"/>
    <property type="molecule type" value="Genomic_DNA"/>
</dbReference>
<dbReference type="Proteomes" id="UP001055439">
    <property type="component" value="Chromosome 8"/>
</dbReference>
<feature type="compositionally biased region" description="Basic and acidic residues" evidence="1">
    <location>
        <begin position="85"/>
        <end position="98"/>
    </location>
</feature>
<feature type="non-terminal residue" evidence="2">
    <location>
        <position position="1"/>
    </location>
</feature>
<reference evidence="2" key="1">
    <citation type="submission" date="2022-05" db="EMBL/GenBank/DDBJ databases">
        <title>The Musa troglodytarum L. genome provides insights into the mechanism of non-climacteric behaviour and enrichment of carotenoids.</title>
        <authorList>
            <person name="Wang J."/>
        </authorList>
    </citation>
    <scope>NUCLEOTIDE SEQUENCE</scope>
    <source>
        <tissue evidence="2">Leaf</tissue>
    </source>
</reference>
<evidence type="ECO:0000256" key="1">
    <source>
        <dbReference type="SAM" id="MobiDB-lite"/>
    </source>
</evidence>
<keyword evidence="3" id="KW-1185">Reference proteome</keyword>
<evidence type="ECO:0000313" key="2">
    <source>
        <dbReference type="EMBL" id="URE36249.1"/>
    </source>
</evidence>
<sequence length="122" mass="13531">KRPIDITSAAGFALAPARRPPLRAFRRLLVYCAKNTLSEDLKGFSYQNFSGRCELLPSAAQSGAFLCCYLNPFIGLLDINKQHPDQVDPEEVTRKAQEEDPSSIEQLVSYTSSSPGLRRRAS</sequence>